<dbReference type="AlphaFoldDB" id="A0AA88IXD8"/>
<evidence type="ECO:0000313" key="1">
    <source>
        <dbReference type="EMBL" id="KAK2817548.1"/>
    </source>
</evidence>
<reference evidence="1" key="1">
    <citation type="submission" date="2023-07" db="EMBL/GenBank/DDBJ databases">
        <title>Chromosome-level Genome Assembly of Striped Snakehead (Channa striata).</title>
        <authorList>
            <person name="Liu H."/>
        </authorList>
    </citation>
    <scope>NUCLEOTIDE SEQUENCE</scope>
    <source>
        <strain evidence="1">Gz</strain>
        <tissue evidence="1">Muscle</tissue>
    </source>
</reference>
<protein>
    <submittedName>
        <fullName evidence="1">Uncharacterized protein</fullName>
    </submittedName>
</protein>
<evidence type="ECO:0000313" key="2">
    <source>
        <dbReference type="Proteomes" id="UP001187415"/>
    </source>
</evidence>
<dbReference type="EMBL" id="JAUPFM010000021">
    <property type="protein sequence ID" value="KAK2817548.1"/>
    <property type="molecule type" value="Genomic_DNA"/>
</dbReference>
<dbReference type="Proteomes" id="UP001187415">
    <property type="component" value="Unassembled WGS sequence"/>
</dbReference>
<sequence length="132" mass="14565">MLHIFLSLRRLQAVEEQQQQQSGHWLPKMELSQLPGWIRNWILFHSVIPLDQILFPPRVLGEEWGGPASGHTCPTPPPLKKRAFASGQQLQPAGGPSLRIGQGLVHATPAYLSSQDATPGRAYAQLDDNTAD</sequence>
<organism evidence="1 2">
    <name type="scientific">Channa striata</name>
    <name type="common">Snakehead murrel</name>
    <name type="synonym">Ophicephalus striatus</name>
    <dbReference type="NCBI Taxonomy" id="64152"/>
    <lineage>
        <taxon>Eukaryota</taxon>
        <taxon>Metazoa</taxon>
        <taxon>Chordata</taxon>
        <taxon>Craniata</taxon>
        <taxon>Vertebrata</taxon>
        <taxon>Euteleostomi</taxon>
        <taxon>Actinopterygii</taxon>
        <taxon>Neopterygii</taxon>
        <taxon>Teleostei</taxon>
        <taxon>Neoteleostei</taxon>
        <taxon>Acanthomorphata</taxon>
        <taxon>Anabantaria</taxon>
        <taxon>Anabantiformes</taxon>
        <taxon>Channoidei</taxon>
        <taxon>Channidae</taxon>
        <taxon>Channa</taxon>
    </lineage>
</organism>
<accession>A0AA88IXD8</accession>
<proteinExistence type="predicted"/>
<keyword evidence="2" id="KW-1185">Reference proteome</keyword>
<comment type="caution">
    <text evidence="1">The sequence shown here is derived from an EMBL/GenBank/DDBJ whole genome shotgun (WGS) entry which is preliminary data.</text>
</comment>
<name>A0AA88IXD8_CHASR</name>
<gene>
    <name evidence="1" type="ORF">Q5P01_025739</name>
</gene>